<dbReference type="RefSeq" id="WP_264891196.1">
    <property type="nucleotide sequence ID" value="NZ_CP110257.1"/>
</dbReference>
<keyword evidence="7" id="KW-1185">Reference proteome</keyword>
<keyword evidence="1 4" id="KW-0349">Heme</keyword>
<dbReference type="InterPro" id="IPR036909">
    <property type="entry name" value="Cyt_c-like_dom_sf"/>
</dbReference>
<dbReference type="Pfam" id="PF00034">
    <property type="entry name" value="Cytochrom_C"/>
    <property type="match status" value="1"/>
</dbReference>
<evidence type="ECO:0000313" key="6">
    <source>
        <dbReference type="EMBL" id="UZD53613.1"/>
    </source>
</evidence>
<accession>A0ABY6MQ54</accession>
<dbReference type="EMBL" id="CP110257">
    <property type="protein sequence ID" value="UZD53613.1"/>
    <property type="molecule type" value="Genomic_DNA"/>
</dbReference>
<dbReference type="Gene3D" id="1.10.760.10">
    <property type="entry name" value="Cytochrome c-like domain"/>
    <property type="match status" value="1"/>
</dbReference>
<keyword evidence="2 4" id="KW-0479">Metal-binding</keyword>
<protein>
    <submittedName>
        <fullName evidence="6">C-type cytochrome</fullName>
    </submittedName>
</protein>
<evidence type="ECO:0000259" key="5">
    <source>
        <dbReference type="PROSITE" id="PS51007"/>
    </source>
</evidence>
<dbReference type="PROSITE" id="PS51007">
    <property type="entry name" value="CYTC"/>
    <property type="match status" value="1"/>
</dbReference>
<name>A0ABY6MQ54_9BURK</name>
<dbReference type="InterPro" id="IPR009056">
    <property type="entry name" value="Cyt_c-like_dom"/>
</dbReference>
<dbReference type="SUPFAM" id="SSF46626">
    <property type="entry name" value="Cytochrome c"/>
    <property type="match status" value="1"/>
</dbReference>
<reference evidence="6" key="1">
    <citation type="submission" date="2022-10" db="EMBL/GenBank/DDBJ databases">
        <title>Complete genome sequence of Schlegelella aquatica LMG 23380.</title>
        <authorList>
            <person name="Musilova J."/>
            <person name="Kourilova X."/>
            <person name="Bezdicek M."/>
            <person name="Hermankova K."/>
            <person name="Obruca S."/>
            <person name="Sedlar K."/>
        </authorList>
    </citation>
    <scope>NUCLEOTIDE SEQUENCE</scope>
    <source>
        <strain evidence="6">LMG 23380</strain>
    </source>
</reference>
<dbReference type="Proteomes" id="UP001163266">
    <property type="component" value="Chromosome"/>
</dbReference>
<evidence type="ECO:0000256" key="3">
    <source>
        <dbReference type="ARBA" id="ARBA00023004"/>
    </source>
</evidence>
<gene>
    <name evidence="6" type="ORF">OMP39_07805</name>
</gene>
<evidence type="ECO:0000313" key="7">
    <source>
        <dbReference type="Proteomes" id="UP001163266"/>
    </source>
</evidence>
<proteinExistence type="predicted"/>
<sequence length="141" mass="15520">MKTVLKTVAIGAACAAFMGSPLAQKIERIDFGKREFDANCASCHGISGKGNGPLAAVLTTRPTDLTQLAKRNDGVLPMARLYEVIDGANVPLHGTREMPVWGRDYKVEAANYYFEVPYDPEAYVRTRILALLEYISRLQAK</sequence>
<evidence type="ECO:0000256" key="4">
    <source>
        <dbReference type="PROSITE-ProRule" id="PRU00433"/>
    </source>
</evidence>
<evidence type="ECO:0000256" key="2">
    <source>
        <dbReference type="ARBA" id="ARBA00022723"/>
    </source>
</evidence>
<evidence type="ECO:0000256" key="1">
    <source>
        <dbReference type="ARBA" id="ARBA00022617"/>
    </source>
</evidence>
<keyword evidence="3 4" id="KW-0408">Iron</keyword>
<organism evidence="6 7">
    <name type="scientific">Caldimonas aquatica</name>
    <dbReference type="NCBI Taxonomy" id="376175"/>
    <lineage>
        <taxon>Bacteria</taxon>
        <taxon>Pseudomonadati</taxon>
        <taxon>Pseudomonadota</taxon>
        <taxon>Betaproteobacteria</taxon>
        <taxon>Burkholderiales</taxon>
        <taxon>Sphaerotilaceae</taxon>
        <taxon>Caldimonas</taxon>
    </lineage>
</organism>
<feature type="domain" description="Cytochrome c" evidence="5">
    <location>
        <begin position="27"/>
        <end position="139"/>
    </location>
</feature>